<dbReference type="Pfam" id="PF21344">
    <property type="entry name" value="Zn_ribbon_LysW"/>
    <property type="match status" value="1"/>
</dbReference>
<dbReference type="Gene3D" id="2.20.28.160">
    <property type="match status" value="1"/>
</dbReference>
<gene>
    <name evidence="1" type="ORF">ENT43_02870</name>
</gene>
<accession>A0A7C4R3F3</accession>
<sequence length="47" mass="5157">MCPECDNLLTVPKSISVGKIIECPTCGTENEVISKNPLKIIPLEEEK</sequence>
<dbReference type="InterPro" id="IPR005906">
    <property type="entry name" value="LysW"/>
</dbReference>
<dbReference type="AlphaFoldDB" id="A0A7C4R3F3"/>
<dbReference type="EMBL" id="DSYQ01000012">
    <property type="protein sequence ID" value="HGT71175.1"/>
    <property type="molecule type" value="Genomic_DNA"/>
</dbReference>
<name>A0A7C4R3F3_UNCC3</name>
<evidence type="ECO:0000313" key="1">
    <source>
        <dbReference type="EMBL" id="HGT71175.1"/>
    </source>
</evidence>
<protein>
    <submittedName>
        <fullName evidence="1">Lysine biosynthesis protein LysW</fullName>
    </submittedName>
</protein>
<proteinExistence type="predicted"/>
<reference evidence="1" key="1">
    <citation type="journal article" date="2020" name="mSystems">
        <title>Genome- and Community-Level Interaction Insights into Carbon Utilization and Element Cycling Functions of Hydrothermarchaeota in Hydrothermal Sediment.</title>
        <authorList>
            <person name="Zhou Z."/>
            <person name="Liu Y."/>
            <person name="Xu W."/>
            <person name="Pan J."/>
            <person name="Luo Z.H."/>
            <person name="Li M."/>
        </authorList>
    </citation>
    <scope>NUCLEOTIDE SEQUENCE [LARGE SCALE GENOMIC DNA]</scope>
    <source>
        <strain evidence="1">SpSt-579</strain>
    </source>
</reference>
<organism evidence="1">
    <name type="scientific">candidate division CPR3 bacterium</name>
    <dbReference type="NCBI Taxonomy" id="2268181"/>
    <lineage>
        <taxon>Bacteria</taxon>
        <taxon>Bacteria division CPR3</taxon>
    </lineage>
</organism>
<comment type="caution">
    <text evidence="1">The sequence shown here is derived from an EMBL/GenBank/DDBJ whole genome shotgun (WGS) entry which is preliminary data.</text>
</comment>